<gene>
    <name evidence="5" type="ORF">Ga0061068_101111</name>
</gene>
<reference evidence="6" key="1">
    <citation type="submission" date="2015-08" db="EMBL/GenBank/DDBJ databases">
        <authorList>
            <person name="Babu N.S."/>
            <person name="Beckwith C.J."/>
            <person name="Beseler K.G."/>
            <person name="Brison A."/>
            <person name="Carone J.V."/>
            <person name="Caskin T.P."/>
            <person name="Diamond M."/>
            <person name="Durham M.E."/>
            <person name="Foxe J.M."/>
            <person name="Go M."/>
            <person name="Henderson B.A."/>
            <person name="Jones I.B."/>
            <person name="McGettigan J.A."/>
            <person name="Micheletti S.J."/>
            <person name="Nasrallah M.E."/>
            <person name="Ortiz D."/>
            <person name="Piller C.R."/>
            <person name="Privatt S.R."/>
            <person name="Schneider S.L."/>
            <person name="Sharp S."/>
            <person name="Smith T.C."/>
            <person name="Stanton J.D."/>
            <person name="Ullery H.E."/>
            <person name="Wilson R.J."/>
            <person name="Serrano M.G."/>
            <person name="Buck G."/>
            <person name="Lee V."/>
            <person name="Wang Y."/>
            <person name="Carvalho R."/>
            <person name="Voegtly L."/>
            <person name="Shi R."/>
            <person name="Duckworth R."/>
            <person name="Johnson A."/>
            <person name="Loviza R."/>
            <person name="Walstead R."/>
            <person name="Shah Z."/>
            <person name="Kiflezghi M."/>
            <person name="Wade K."/>
            <person name="Ball S.L."/>
            <person name="Bradley K.W."/>
            <person name="Asai D.J."/>
            <person name="Bowman C.A."/>
            <person name="Russell D.A."/>
            <person name="Pope W.H."/>
            <person name="Jacobs-Sera D."/>
            <person name="Hendrix R.W."/>
            <person name="Hatfull G.F."/>
        </authorList>
    </citation>
    <scope>NUCLEOTIDE SEQUENCE [LARGE SCALE GENOMIC DNA]</scope>
    <source>
        <strain evidence="6">JCM 19170</strain>
    </source>
</reference>
<dbReference type="CDD" id="cd07377">
    <property type="entry name" value="WHTH_GntR"/>
    <property type="match status" value="1"/>
</dbReference>
<dbReference type="Pfam" id="PF07729">
    <property type="entry name" value="FCD"/>
    <property type="match status" value="1"/>
</dbReference>
<evidence type="ECO:0000256" key="3">
    <source>
        <dbReference type="ARBA" id="ARBA00023163"/>
    </source>
</evidence>
<evidence type="ECO:0000256" key="2">
    <source>
        <dbReference type="ARBA" id="ARBA00023125"/>
    </source>
</evidence>
<proteinExistence type="predicted"/>
<dbReference type="Pfam" id="PF00392">
    <property type="entry name" value="GntR"/>
    <property type="match status" value="1"/>
</dbReference>
<dbReference type="PANTHER" id="PTHR43537">
    <property type="entry name" value="TRANSCRIPTIONAL REGULATOR, GNTR FAMILY"/>
    <property type="match status" value="1"/>
</dbReference>
<dbReference type="InterPro" id="IPR036388">
    <property type="entry name" value="WH-like_DNA-bd_sf"/>
</dbReference>
<dbReference type="GO" id="GO:0003677">
    <property type="term" value="F:DNA binding"/>
    <property type="evidence" value="ECO:0007669"/>
    <property type="project" value="UniProtKB-KW"/>
</dbReference>
<keyword evidence="3" id="KW-0804">Transcription</keyword>
<dbReference type="SMART" id="SM00895">
    <property type="entry name" value="FCD"/>
    <property type="match status" value="1"/>
</dbReference>
<evidence type="ECO:0000313" key="6">
    <source>
        <dbReference type="Proteomes" id="UP000182108"/>
    </source>
</evidence>
<dbReference type="EMBL" id="CYHH01000001">
    <property type="protein sequence ID" value="CUB04880.1"/>
    <property type="molecule type" value="Genomic_DNA"/>
</dbReference>
<accession>A0A0K6IP34</accession>
<dbReference type="RefSeq" id="WP_082438317.1">
    <property type="nucleotide sequence ID" value="NZ_CYHH01000001.1"/>
</dbReference>
<organism evidence="5 6">
    <name type="scientific">Tepidiphilus thermophilus</name>
    <dbReference type="NCBI Taxonomy" id="876478"/>
    <lineage>
        <taxon>Bacteria</taxon>
        <taxon>Pseudomonadati</taxon>
        <taxon>Pseudomonadota</taxon>
        <taxon>Hydrogenophilia</taxon>
        <taxon>Hydrogenophilales</taxon>
        <taxon>Hydrogenophilaceae</taxon>
        <taxon>Tepidiphilus</taxon>
    </lineage>
</organism>
<evidence type="ECO:0000313" key="5">
    <source>
        <dbReference type="EMBL" id="CUB04880.1"/>
    </source>
</evidence>
<keyword evidence="2 5" id="KW-0238">DNA-binding</keyword>
<dbReference type="SUPFAM" id="SSF46785">
    <property type="entry name" value="Winged helix' DNA-binding domain"/>
    <property type="match status" value="1"/>
</dbReference>
<sequence>MDTRKKTTRECERVVQSLVESILAGHHPRGARLPSEHALCAKLGVSRTVVREAIADLKAEGVVAARQGSGTYVIDRPGRKGFHLKNVEEVDVLEELRHILELRKVFETGVAELAALRRSEADLHHLEAVVAAMDRWARQAAHSPAKGTTGAQWDDEFHLALARATHNPEIERFQEYLGAKNAAVHRVLWGEEGQVRGWPLVANAEHREILEAVRAGDPAAAWRAAERHLEGTADRVAEVLCPAENPVEEPSAPLERVDG</sequence>
<keyword evidence="6" id="KW-1185">Reference proteome</keyword>
<evidence type="ECO:0000256" key="1">
    <source>
        <dbReference type="ARBA" id="ARBA00023015"/>
    </source>
</evidence>
<dbReference type="GO" id="GO:0003700">
    <property type="term" value="F:DNA-binding transcription factor activity"/>
    <property type="evidence" value="ECO:0007669"/>
    <property type="project" value="InterPro"/>
</dbReference>
<protein>
    <submittedName>
        <fullName evidence="5">DNA-binding transcriptional regulator, FadR family</fullName>
    </submittedName>
</protein>
<dbReference type="Proteomes" id="UP000182108">
    <property type="component" value="Unassembled WGS sequence"/>
</dbReference>
<dbReference type="AlphaFoldDB" id="A0A0K6IP34"/>
<dbReference type="PROSITE" id="PS50949">
    <property type="entry name" value="HTH_GNTR"/>
    <property type="match status" value="1"/>
</dbReference>
<dbReference type="InterPro" id="IPR000524">
    <property type="entry name" value="Tscrpt_reg_HTH_GntR"/>
</dbReference>
<keyword evidence="1" id="KW-0805">Transcription regulation</keyword>
<dbReference type="Gene3D" id="1.10.10.10">
    <property type="entry name" value="Winged helix-like DNA-binding domain superfamily/Winged helix DNA-binding domain"/>
    <property type="match status" value="1"/>
</dbReference>
<dbReference type="InterPro" id="IPR011711">
    <property type="entry name" value="GntR_C"/>
</dbReference>
<dbReference type="OrthoDB" id="5296437at2"/>
<dbReference type="SMART" id="SM00345">
    <property type="entry name" value="HTH_GNTR"/>
    <property type="match status" value="1"/>
</dbReference>
<dbReference type="PRINTS" id="PR00035">
    <property type="entry name" value="HTHGNTR"/>
</dbReference>
<name>A0A0K6IP34_9PROT</name>
<dbReference type="SUPFAM" id="SSF48008">
    <property type="entry name" value="GntR ligand-binding domain-like"/>
    <property type="match status" value="1"/>
</dbReference>
<dbReference type="InterPro" id="IPR008920">
    <property type="entry name" value="TF_FadR/GntR_C"/>
</dbReference>
<evidence type="ECO:0000259" key="4">
    <source>
        <dbReference type="PROSITE" id="PS50949"/>
    </source>
</evidence>
<dbReference type="PANTHER" id="PTHR43537:SF5">
    <property type="entry name" value="UXU OPERON TRANSCRIPTIONAL REGULATOR"/>
    <property type="match status" value="1"/>
</dbReference>
<dbReference type="Gene3D" id="1.20.120.530">
    <property type="entry name" value="GntR ligand-binding domain-like"/>
    <property type="match status" value="1"/>
</dbReference>
<feature type="domain" description="HTH gntR-type" evidence="4">
    <location>
        <begin position="8"/>
        <end position="76"/>
    </location>
</feature>
<dbReference type="InterPro" id="IPR036390">
    <property type="entry name" value="WH_DNA-bd_sf"/>
</dbReference>